<evidence type="ECO:0000256" key="2">
    <source>
        <dbReference type="SAM" id="SignalP"/>
    </source>
</evidence>
<protein>
    <submittedName>
        <fullName evidence="3">Uncharacterized protein</fullName>
    </submittedName>
</protein>
<organism evidence="3 4">
    <name type="scientific">Dactylonectria estremocensis</name>
    <dbReference type="NCBI Taxonomy" id="1079267"/>
    <lineage>
        <taxon>Eukaryota</taxon>
        <taxon>Fungi</taxon>
        <taxon>Dikarya</taxon>
        <taxon>Ascomycota</taxon>
        <taxon>Pezizomycotina</taxon>
        <taxon>Sordariomycetes</taxon>
        <taxon>Hypocreomycetidae</taxon>
        <taxon>Hypocreales</taxon>
        <taxon>Nectriaceae</taxon>
        <taxon>Dactylonectria</taxon>
    </lineage>
</organism>
<comment type="caution">
    <text evidence="3">The sequence shown here is derived from an EMBL/GenBank/DDBJ whole genome shotgun (WGS) entry which is preliminary data.</text>
</comment>
<dbReference type="AlphaFoldDB" id="A0A9P9IMG4"/>
<dbReference type="Proteomes" id="UP000717696">
    <property type="component" value="Unassembled WGS sequence"/>
</dbReference>
<feature type="chain" id="PRO_5040358924" evidence="2">
    <location>
        <begin position="22"/>
        <end position="640"/>
    </location>
</feature>
<feature type="compositionally biased region" description="Low complexity" evidence="1">
    <location>
        <begin position="316"/>
        <end position="334"/>
    </location>
</feature>
<evidence type="ECO:0000313" key="4">
    <source>
        <dbReference type="Proteomes" id="UP000717696"/>
    </source>
</evidence>
<feature type="region of interest" description="Disordered" evidence="1">
    <location>
        <begin position="286"/>
        <end position="432"/>
    </location>
</feature>
<keyword evidence="2" id="KW-0732">Signal</keyword>
<keyword evidence="4" id="KW-1185">Reference proteome</keyword>
<dbReference type="EMBL" id="JAGMUU010000022">
    <property type="protein sequence ID" value="KAH7127908.1"/>
    <property type="molecule type" value="Genomic_DNA"/>
</dbReference>
<accession>A0A9P9IMG4</accession>
<gene>
    <name evidence="3" type="ORF">B0J13DRAFT_611490</name>
</gene>
<evidence type="ECO:0000313" key="3">
    <source>
        <dbReference type="EMBL" id="KAH7127908.1"/>
    </source>
</evidence>
<feature type="compositionally biased region" description="Low complexity" evidence="1">
    <location>
        <begin position="345"/>
        <end position="384"/>
    </location>
</feature>
<feature type="compositionally biased region" description="Polar residues" evidence="1">
    <location>
        <begin position="415"/>
        <end position="427"/>
    </location>
</feature>
<sequence length="640" mass="64585">MLASNCWAVIGLFLGTRTAHAGAIPFPRAENELSTSTDMTGSITSNLPSTITEAPSYTFTQPFTNGVAVNNCSYYNATESRTLWDEPWCSVYAGHVELVFWPTNGNFVYPATFTDSVEDYTYTSPSVYMIVKTLYGRNACGYLGPSTTRAIFDFDLEQISTLVPYFDTTATSRRSTRQLHLSDLVIGCSSTYDVSTLTTIANPVKEDDTRCNPSIVMPRKIKEFGYPYWLHCGVHDFKSGMFDPPYAIPTADALLVTTAAPVTTEDNAAAPATTQATAAQDLATTTASTKGATATDPSDDNSSGGSGDGDSDDSNDGSSGDSGDNSSGDNSSGDSDGDSSGGSGDNSSGDNSSGDNSSGDNSSDDNSSGDNSFGDNSSNDNSSGDSDDNSSGGSGDNSSSNSGGSSSGVSDGNSTRNSITSGVSQTAAADPANTHVDTAASTIAKQVVSLGTNGIVIVNHGSSTTLTSTLSGSGASASSVAVFDGTTLTLGGAAVTGFVTVPGEDSSDSSAFHTDGSGSDPVVSTVGEQVISLGTDGVVVVSHGSSATSTYTIPASEVAVSGSSASITSVIVYHGTTLTLGGPAVTGDVVVTVSGTAGSGLGSYSTPEATPIQVGTSAASKATGGVLFAILSCVSSMWLI</sequence>
<feature type="compositionally biased region" description="Low complexity" evidence="1">
    <location>
        <begin position="396"/>
        <end position="414"/>
    </location>
</feature>
<reference evidence="3" key="1">
    <citation type="journal article" date="2021" name="Nat. Commun.">
        <title>Genetic determinants of endophytism in the Arabidopsis root mycobiome.</title>
        <authorList>
            <person name="Mesny F."/>
            <person name="Miyauchi S."/>
            <person name="Thiergart T."/>
            <person name="Pickel B."/>
            <person name="Atanasova L."/>
            <person name="Karlsson M."/>
            <person name="Huettel B."/>
            <person name="Barry K.W."/>
            <person name="Haridas S."/>
            <person name="Chen C."/>
            <person name="Bauer D."/>
            <person name="Andreopoulos W."/>
            <person name="Pangilinan J."/>
            <person name="LaButti K."/>
            <person name="Riley R."/>
            <person name="Lipzen A."/>
            <person name="Clum A."/>
            <person name="Drula E."/>
            <person name="Henrissat B."/>
            <person name="Kohler A."/>
            <person name="Grigoriev I.V."/>
            <person name="Martin F.M."/>
            <person name="Hacquard S."/>
        </authorList>
    </citation>
    <scope>NUCLEOTIDE SEQUENCE</scope>
    <source>
        <strain evidence="3">MPI-CAGE-AT-0021</strain>
    </source>
</reference>
<name>A0A9P9IMG4_9HYPO</name>
<proteinExistence type="predicted"/>
<evidence type="ECO:0000256" key="1">
    <source>
        <dbReference type="SAM" id="MobiDB-lite"/>
    </source>
</evidence>
<feature type="compositionally biased region" description="Low complexity" evidence="1">
    <location>
        <begin position="286"/>
        <end position="303"/>
    </location>
</feature>
<feature type="signal peptide" evidence="2">
    <location>
        <begin position="1"/>
        <end position="21"/>
    </location>
</feature>
<dbReference type="OrthoDB" id="3944128at2759"/>